<dbReference type="Proteomes" id="UP001633002">
    <property type="component" value="Unassembled WGS sequence"/>
</dbReference>
<dbReference type="InterPro" id="IPR000477">
    <property type="entry name" value="RT_dom"/>
</dbReference>
<sequence>MTPRQNIFLQNSRLNGLGTLSQENEDGEVLSEREEILDEIHGFYQQLYTAEAESEAKKEAREELVGLIHNKLDRDESTMLSRTPESQEIESVVFGMGANKAPGQNGLRLTVEILKMCWSFVGEDCVRFVQTVWAKKRILPSDCQGIIRLIHKSGDRKLLGNWRPISLMSLSYKIVTKILANRLRGILPKLVDPQQNGFVQGRQITDNVMSLKLGQEWAHWSDQTALFVKIDFVKAYDRIDHSFLWRTLEEFGFGPEFVALVQGCTRGRTARVHADGAFSQARESDFSELESILARYEVASRARMNMAKSLVMPLGSESCADWVRSKGCVIIERDQTFKYLGVRVGTGNTDSRAVMMPCNGLKSV</sequence>
<dbReference type="PANTHER" id="PTHR19446">
    <property type="entry name" value="REVERSE TRANSCRIPTASES"/>
    <property type="match status" value="1"/>
</dbReference>
<feature type="domain" description="Reverse transcriptase" evidence="1">
    <location>
        <begin position="150"/>
        <end position="261"/>
    </location>
</feature>
<reference evidence="2 3" key="1">
    <citation type="submission" date="2024-09" db="EMBL/GenBank/DDBJ databases">
        <title>Chromosome-scale assembly of Riccia sorocarpa.</title>
        <authorList>
            <person name="Paukszto L."/>
        </authorList>
    </citation>
    <scope>NUCLEOTIDE SEQUENCE [LARGE SCALE GENOMIC DNA]</scope>
    <source>
        <strain evidence="2">LP-2024</strain>
        <tissue evidence="2">Aerial parts of the thallus</tissue>
    </source>
</reference>
<keyword evidence="3" id="KW-1185">Reference proteome</keyword>
<dbReference type="InterPro" id="IPR043502">
    <property type="entry name" value="DNA/RNA_pol_sf"/>
</dbReference>
<dbReference type="SUPFAM" id="SSF56672">
    <property type="entry name" value="DNA/RNA polymerases"/>
    <property type="match status" value="1"/>
</dbReference>
<dbReference type="CDD" id="cd01650">
    <property type="entry name" value="RT_nLTR_like"/>
    <property type="match status" value="1"/>
</dbReference>
<protein>
    <recommendedName>
        <fullName evidence="1">Reverse transcriptase domain-containing protein</fullName>
    </recommendedName>
</protein>
<dbReference type="EMBL" id="JBJQOH010000004">
    <property type="protein sequence ID" value="KAL3689740.1"/>
    <property type="molecule type" value="Genomic_DNA"/>
</dbReference>
<evidence type="ECO:0000259" key="1">
    <source>
        <dbReference type="Pfam" id="PF00078"/>
    </source>
</evidence>
<dbReference type="AlphaFoldDB" id="A0ABD3HHC8"/>
<name>A0ABD3HHC8_9MARC</name>
<organism evidence="2 3">
    <name type="scientific">Riccia sorocarpa</name>
    <dbReference type="NCBI Taxonomy" id="122646"/>
    <lineage>
        <taxon>Eukaryota</taxon>
        <taxon>Viridiplantae</taxon>
        <taxon>Streptophyta</taxon>
        <taxon>Embryophyta</taxon>
        <taxon>Marchantiophyta</taxon>
        <taxon>Marchantiopsida</taxon>
        <taxon>Marchantiidae</taxon>
        <taxon>Marchantiales</taxon>
        <taxon>Ricciaceae</taxon>
        <taxon>Riccia</taxon>
    </lineage>
</organism>
<evidence type="ECO:0000313" key="2">
    <source>
        <dbReference type="EMBL" id="KAL3689740.1"/>
    </source>
</evidence>
<dbReference type="Pfam" id="PF00078">
    <property type="entry name" value="RVT_1"/>
    <property type="match status" value="1"/>
</dbReference>
<comment type="caution">
    <text evidence="2">The sequence shown here is derived from an EMBL/GenBank/DDBJ whole genome shotgun (WGS) entry which is preliminary data.</text>
</comment>
<proteinExistence type="predicted"/>
<accession>A0ABD3HHC8</accession>
<evidence type="ECO:0000313" key="3">
    <source>
        <dbReference type="Proteomes" id="UP001633002"/>
    </source>
</evidence>
<gene>
    <name evidence="2" type="ORF">R1sor_016049</name>
</gene>